<dbReference type="EMBL" id="BQKI01000079">
    <property type="protein sequence ID" value="GJN26633.1"/>
    <property type="molecule type" value="Genomic_DNA"/>
</dbReference>
<dbReference type="Pfam" id="PF20073">
    <property type="entry name" value="DUF6469"/>
    <property type="match status" value="1"/>
</dbReference>
<proteinExistence type="predicted"/>
<accession>A0AAV5EVZ5</accession>
<dbReference type="InterPro" id="IPR045529">
    <property type="entry name" value="DUF6469"/>
</dbReference>
<organism evidence="2 3">
    <name type="scientific">Eleusine coracana subsp. coracana</name>
    <dbReference type="NCBI Taxonomy" id="191504"/>
    <lineage>
        <taxon>Eukaryota</taxon>
        <taxon>Viridiplantae</taxon>
        <taxon>Streptophyta</taxon>
        <taxon>Embryophyta</taxon>
        <taxon>Tracheophyta</taxon>
        <taxon>Spermatophyta</taxon>
        <taxon>Magnoliopsida</taxon>
        <taxon>Liliopsida</taxon>
        <taxon>Poales</taxon>
        <taxon>Poaceae</taxon>
        <taxon>PACMAD clade</taxon>
        <taxon>Chloridoideae</taxon>
        <taxon>Cynodonteae</taxon>
        <taxon>Eleusininae</taxon>
        <taxon>Eleusine</taxon>
    </lineage>
</organism>
<dbReference type="Proteomes" id="UP001054889">
    <property type="component" value="Unassembled WGS sequence"/>
</dbReference>
<protein>
    <recommendedName>
        <fullName evidence="1">DUF6469 domain-containing protein</fullName>
    </recommendedName>
</protein>
<dbReference type="AlphaFoldDB" id="A0AAV5EVZ5"/>
<reference evidence="2" key="2">
    <citation type="submission" date="2021-12" db="EMBL/GenBank/DDBJ databases">
        <title>Resequencing data analysis of finger millet.</title>
        <authorList>
            <person name="Hatakeyama M."/>
            <person name="Aluri S."/>
            <person name="Balachadran M.T."/>
            <person name="Sivarajan S.R."/>
            <person name="Poveda L."/>
            <person name="Shimizu-Inatsugi R."/>
            <person name="Schlapbach R."/>
            <person name="Sreeman S.M."/>
            <person name="Shimizu K.K."/>
        </authorList>
    </citation>
    <scope>NUCLEOTIDE SEQUENCE</scope>
</reference>
<comment type="caution">
    <text evidence="2">The sequence shown here is derived from an EMBL/GenBank/DDBJ whole genome shotgun (WGS) entry which is preliminary data.</text>
</comment>
<evidence type="ECO:0000259" key="1">
    <source>
        <dbReference type="Pfam" id="PF20073"/>
    </source>
</evidence>
<sequence length="208" mass="22404">MIGRGGAGGSGVQRKNAGQEWPNLVDVILSWSLQDVMNEGLFKDKVVEAEMSSSLESLSTIPFVKISWIEQKKGNGRYEIYVDACPQKAKSSNKAECHAPSVGDIVILSDVKLGHISDITRNGRPYRIAFITGGGDEDDDSPPAKYVIIASGKIDAADRKVQGGKRTSLFAAYLLNPQCNAIVAVAILALSGALRAQERQKQSVCYYG</sequence>
<evidence type="ECO:0000313" key="2">
    <source>
        <dbReference type="EMBL" id="GJN26633.1"/>
    </source>
</evidence>
<feature type="domain" description="DUF6469" evidence="1">
    <location>
        <begin position="62"/>
        <end position="181"/>
    </location>
</feature>
<gene>
    <name evidence="2" type="primary">gb14582</name>
    <name evidence="2" type="ORF">PR202_gb14582</name>
</gene>
<reference evidence="2" key="1">
    <citation type="journal article" date="2018" name="DNA Res.">
        <title>Multiple hybrid de novo genome assembly of finger millet, an orphan allotetraploid crop.</title>
        <authorList>
            <person name="Hatakeyama M."/>
            <person name="Aluri S."/>
            <person name="Balachadran M.T."/>
            <person name="Sivarajan S.R."/>
            <person name="Patrignani A."/>
            <person name="Gruter S."/>
            <person name="Poveda L."/>
            <person name="Shimizu-Inatsugi R."/>
            <person name="Baeten J."/>
            <person name="Francoijs K.J."/>
            <person name="Nataraja K.N."/>
            <person name="Reddy Y.A.N."/>
            <person name="Phadnis S."/>
            <person name="Ravikumar R.L."/>
            <person name="Schlapbach R."/>
            <person name="Sreeman S.M."/>
            <person name="Shimizu K.K."/>
        </authorList>
    </citation>
    <scope>NUCLEOTIDE SEQUENCE</scope>
</reference>
<evidence type="ECO:0000313" key="3">
    <source>
        <dbReference type="Proteomes" id="UP001054889"/>
    </source>
</evidence>
<keyword evidence="3" id="KW-1185">Reference proteome</keyword>
<name>A0AAV5EVZ5_ELECO</name>